<proteinExistence type="predicted"/>
<protein>
    <submittedName>
        <fullName evidence="1">TIM barrel protein</fullName>
    </submittedName>
</protein>
<name>A0ACD4NVI5_9HYPH</name>
<reference evidence="1" key="1">
    <citation type="submission" date="2022-11" db="EMBL/GenBank/DDBJ databases">
        <title>beta-Carotene-producing bacterium, Jeongeuplla avenae sp. nov., alleviates the salt stress of Arabidopsis seedlings.</title>
        <authorList>
            <person name="Jiang L."/>
            <person name="Lee J."/>
        </authorList>
    </citation>
    <scope>NUCLEOTIDE SEQUENCE</scope>
    <source>
        <strain evidence="1">DY_R2A_6</strain>
    </source>
</reference>
<keyword evidence="2" id="KW-1185">Reference proteome</keyword>
<evidence type="ECO:0000313" key="2">
    <source>
        <dbReference type="Proteomes" id="UP001163223"/>
    </source>
</evidence>
<organism evidence="1 2">
    <name type="scientific">Antarcticirhabdus aurantiaca</name>
    <dbReference type="NCBI Taxonomy" id="2606717"/>
    <lineage>
        <taxon>Bacteria</taxon>
        <taxon>Pseudomonadati</taxon>
        <taxon>Pseudomonadota</taxon>
        <taxon>Alphaproteobacteria</taxon>
        <taxon>Hyphomicrobiales</taxon>
        <taxon>Aurantimonadaceae</taxon>
        <taxon>Antarcticirhabdus</taxon>
    </lineage>
</organism>
<accession>A0ACD4NVI5</accession>
<dbReference type="EMBL" id="CP113520">
    <property type="protein sequence ID" value="WAJ31000.1"/>
    <property type="molecule type" value="Genomic_DNA"/>
</dbReference>
<evidence type="ECO:0000313" key="1">
    <source>
        <dbReference type="EMBL" id="WAJ31000.1"/>
    </source>
</evidence>
<sequence length="189" mass="20625">MAGHLGIHNIKIAPGLGSDLSHPTEAELTPDLGQMAEAFSQISREARERGTGISLEIMPFSNIRTLDAALEVVKMTDEPNCGLLLDIWHINRGGISNEHVAKIPGRYISAVELDDADEEVVGLLWQDTIYRRKLPGEGSFDVPGFIKAIEATGFAGTWGVEILSDTLRKLPVREMAKRTFDATAAQFKA</sequence>
<gene>
    <name evidence="1" type="ORF">OXU80_12670</name>
</gene>
<dbReference type="Proteomes" id="UP001163223">
    <property type="component" value="Chromosome"/>
</dbReference>